<dbReference type="EMBL" id="CAJNOG010005403">
    <property type="protein sequence ID" value="CAF1550907.1"/>
    <property type="molecule type" value="Genomic_DNA"/>
</dbReference>
<comment type="caution">
    <text evidence="1">The sequence shown here is derived from an EMBL/GenBank/DDBJ whole genome shotgun (WGS) entry which is preliminary data.</text>
</comment>
<name>A0A815X1B5_9BILA</name>
<dbReference type="Proteomes" id="UP000663845">
    <property type="component" value="Unassembled WGS sequence"/>
</dbReference>
<evidence type="ECO:0000313" key="1">
    <source>
        <dbReference type="EMBL" id="CAF1550907.1"/>
    </source>
</evidence>
<protein>
    <submittedName>
        <fullName evidence="1">Uncharacterized protein</fullName>
    </submittedName>
</protein>
<dbReference type="AlphaFoldDB" id="A0A815X1B5"/>
<proteinExistence type="predicted"/>
<reference evidence="1" key="1">
    <citation type="submission" date="2021-02" db="EMBL/GenBank/DDBJ databases">
        <authorList>
            <person name="Nowell W R."/>
        </authorList>
    </citation>
    <scope>NUCLEOTIDE SEQUENCE</scope>
</reference>
<organism evidence="1 2">
    <name type="scientific">Adineta steineri</name>
    <dbReference type="NCBI Taxonomy" id="433720"/>
    <lineage>
        <taxon>Eukaryota</taxon>
        <taxon>Metazoa</taxon>
        <taxon>Spiralia</taxon>
        <taxon>Gnathifera</taxon>
        <taxon>Rotifera</taxon>
        <taxon>Eurotatoria</taxon>
        <taxon>Bdelloidea</taxon>
        <taxon>Adinetida</taxon>
        <taxon>Adinetidae</taxon>
        <taxon>Adineta</taxon>
    </lineage>
</organism>
<feature type="non-terminal residue" evidence="1">
    <location>
        <position position="1"/>
    </location>
</feature>
<evidence type="ECO:0000313" key="2">
    <source>
        <dbReference type="Proteomes" id="UP000663845"/>
    </source>
</evidence>
<accession>A0A815X1B5</accession>
<gene>
    <name evidence="1" type="ORF">JYZ213_LOCUS46298</name>
</gene>
<sequence>RTPTPPSTPRLKPGTKVYAVWSNDDGLVYKVR</sequence>